<feature type="region of interest" description="Disordered" evidence="1">
    <location>
        <begin position="45"/>
        <end position="84"/>
    </location>
</feature>
<gene>
    <name evidence="3" type="ORF">H671_2g6802</name>
    <name evidence="2" type="ORF">I79_024195</name>
</gene>
<name>G3IK03_CRIGR</name>
<feature type="compositionally biased region" description="Basic and acidic residues" evidence="1">
    <location>
        <begin position="10"/>
        <end position="20"/>
    </location>
</feature>
<protein>
    <submittedName>
        <fullName evidence="2">Uncharacterized protein</fullName>
    </submittedName>
</protein>
<organism evidence="2 4">
    <name type="scientific">Cricetulus griseus</name>
    <name type="common">Chinese hamster</name>
    <name type="synonym">Cricetulus barabensis griseus</name>
    <dbReference type="NCBI Taxonomy" id="10029"/>
    <lineage>
        <taxon>Eukaryota</taxon>
        <taxon>Metazoa</taxon>
        <taxon>Chordata</taxon>
        <taxon>Craniata</taxon>
        <taxon>Vertebrata</taxon>
        <taxon>Euteleostomi</taxon>
        <taxon>Mammalia</taxon>
        <taxon>Eutheria</taxon>
        <taxon>Euarchontoglires</taxon>
        <taxon>Glires</taxon>
        <taxon>Rodentia</taxon>
        <taxon>Myomorpha</taxon>
        <taxon>Muroidea</taxon>
        <taxon>Cricetidae</taxon>
        <taxon>Cricetinae</taxon>
        <taxon>Cricetulus</taxon>
    </lineage>
</organism>
<reference evidence="3" key="4">
    <citation type="submission" date="2013-03" db="EMBL/GenBank/DDBJ databases">
        <title>Chinese hamster genome sequenced from sorted chromosomes.</title>
        <authorList>
            <person name="Brinkrolf K."/>
            <person name="Rupp O."/>
            <person name="Laux H."/>
            <person name="Kollin F."/>
            <person name="Ernst W."/>
            <person name="Linke B."/>
            <person name="Kofler R."/>
            <person name="Romand S."/>
            <person name="Hesse F."/>
            <person name="Budach W.E."/>
            <person name="Galosy S."/>
            <person name="Muller D."/>
            <person name="Noll T."/>
            <person name="Wienberg J."/>
            <person name="Jostock T."/>
            <person name="Leonard M."/>
            <person name="Grillari J."/>
            <person name="Tauch A."/>
            <person name="Goesmann A."/>
            <person name="Helk B."/>
            <person name="Mott J.E."/>
            <person name="Puehler A."/>
            <person name="Borth N."/>
        </authorList>
    </citation>
    <scope>NUCLEOTIDE SEQUENCE</scope>
    <source>
        <strain evidence="3">17A/GY</strain>
    </source>
</reference>
<evidence type="ECO:0000313" key="3">
    <source>
        <dbReference type="EMBL" id="ERE83320.1"/>
    </source>
</evidence>
<reference evidence="5" key="3">
    <citation type="journal article" date="2013" name="Nat. Biotechnol.">
        <title>Chinese hamster genome sequenced from sorted chromosomes.</title>
        <authorList>
            <person name="Brinkrolf K."/>
            <person name="Rupp O."/>
            <person name="Laux H."/>
            <person name="Kollin F."/>
            <person name="Ernst W."/>
            <person name="Linke B."/>
            <person name="Kofler R."/>
            <person name="Romand S."/>
            <person name="Hesse F."/>
            <person name="Budach W.E."/>
            <person name="Galosy S."/>
            <person name="Muller D."/>
            <person name="Noll T."/>
            <person name="Wienberg J."/>
            <person name="Jostock T."/>
            <person name="Leonard M."/>
            <person name="Grillari J."/>
            <person name="Tauch A."/>
            <person name="Goesmann A."/>
            <person name="Helk B."/>
            <person name="Mott J.E."/>
            <person name="Puhler A."/>
            <person name="Borth N."/>
        </authorList>
    </citation>
    <scope>NUCLEOTIDE SEQUENCE [LARGE SCALE GENOMIC DNA]</scope>
    <source>
        <strain evidence="5">17A/GY</strain>
    </source>
</reference>
<sequence>MRGGLGNRPEAARGWHRERQGLPPLRPSVLSGERLDAAATCRQPRLFRRTSQPTSALPPPLTPAPLPPLPPPVLKSEKKQRPARARIVVTSFEDAR</sequence>
<proteinExistence type="predicted"/>
<evidence type="ECO:0000256" key="1">
    <source>
        <dbReference type="SAM" id="MobiDB-lite"/>
    </source>
</evidence>
<dbReference type="Proteomes" id="UP000001075">
    <property type="component" value="Unassembled WGS sequence"/>
</dbReference>
<feature type="region of interest" description="Disordered" evidence="1">
    <location>
        <begin position="1"/>
        <end position="31"/>
    </location>
</feature>
<dbReference type="EMBL" id="KE668953">
    <property type="protein sequence ID" value="ERE83320.1"/>
    <property type="molecule type" value="Genomic_DNA"/>
</dbReference>
<dbReference type="EMBL" id="JH003456">
    <property type="protein sequence ID" value="EGW13154.1"/>
    <property type="molecule type" value="Genomic_DNA"/>
</dbReference>
<dbReference type="Proteomes" id="UP000030759">
    <property type="component" value="Unassembled WGS sequence"/>
</dbReference>
<dbReference type="AlphaFoldDB" id="G3IK03"/>
<reference evidence="2" key="2">
    <citation type="submission" date="2011-08" db="EMBL/GenBank/DDBJ databases">
        <title>The genomic sequence of the Chinese hamster ovary CHO-K1 cell line.</title>
        <authorList>
            <person name="Xu X."/>
            <person name="Nagarajan H."/>
            <person name="Lewis N.E."/>
            <person name="Pan S."/>
            <person name="Cai Z."/>
            <person name="Liu X."/>
            <person name="Chen W."/>
            <person name="Xie M."/>
            <person name="Wang W."/>
            <person name="Hammond S."/>
            <person name="Andersen M.R."/>
            <person name="Neff N."/>
            <person name="Passarelli B."/>
            <person name="Koh W."/>
            <person name="Fan C.H."/>
            <person name="Wang J."/>
            <person name="Gui Y."/>
            <person name="Lee K.H."/>
            <person name="Betenbaugh M.J."/>
            <person name="Quake S.R."/>
            <person name="Famili I."/>
            <person name="Palsson B.O."/>
            <person name="Wang J."/>
        </authorList>
    </citation>
    <scope>NUCLEOTIDE SEQUENCE</scope>
</reference>
<accession>G3IK03</accession>
<evidence type="ECO:0000313" key="2">
    <source>
        <dbReference type="EMBL" id="EGW13154.1"/>
    </source>
</evidence>
<reference evidence="4" key="1">
    <citation type="journal article" date="2011" name="Nat. Biotechnol.">
        <title>The genomic sequence of the Chinese hamster ovary (CHO)-K1 cell line.</title>
        <authorList>
            <person name="Xu X."/>
            <person name="Nagarajan H."/>
            <person name="Lewis N.E."/>
            <person name="Pan S."/>
            <person name="Cai Z."/>
            <person name="Liu X."/>
            <person name="Chen W."/>
            <person name="Xie M."/>
            <person name="Wang W."/>
            <person name="Hammond S."/>
            <person name="Andersen M.R."/>
            <person name="Neff N."/>
            <person name="Passarelli B."/>
            <person name="Koh W."/>
            <person name="Fan H.C."/>
            <person name="Wang J."/>
            <person name="Gui Y."/>
            <person name="Lee K.H."/>
            <person name="Betenbaugh M.J."/>
            <person name="Quake S.R."/>
            <person name="Famili I."/>
            <person name="Palsson B.O."/>
            <person name="Wang J."/>
        </authorList>
    </citation>
    <scope>NUCLEOTIDE SEQUENCE [LARGE SCALE GENOMIC DNA]</scope>
    <source>
        <strain evidence="4">CHO K1 cell line</strain>
    </source>
</reference>
<feature type="compositionally biased region" description="Pro residues" evidence="1">
    <location>
        <begin position="56"/>
        <end position="73"/>
    </location>
</feature>
<evidence type="ECO:0000313" key="5">
    <source>
        <dbReference type="Proteomes" id="UP000030759"/>
    </source>
</evidence>
<evidence type="ECO:0000313" key="4">
    <source>
        <dbReference type="Proteomes" id="UP000001075"/>
    </source>
</evidence>